<organism evidence="2 3">
    <name type="scientific">Phytophthora fragariae</name>
    <dbReference type="NCBI Taxonomy" id="53985"/>
    <lineage>
        <taxon>Eukaryota</taxon>
        <taxon>Sar</taxon>
        <taxon>Stramenopiles</taxon>
        <taxon>Oomycota</taxon>
        <taxon>Peronosporomycetes</taxon>
        <taxon>Peronosporales</taxon>
        <taxon>Peronosporaceae</taxon>
        <taxon>Phytophthora</taxon>
    </lineage>
</organism>
<protein>
    <submittedName>
        <fullName evidence="2">Uncharacterized protein</fullName>
    </submittedName>
</protein>
<evidence type="ECO:0000313" key="3">
    <source>
        <dbReference type="Proteomes" id="UP000460718"/>
    </source>
</evidence>
<dbReference type="AlphaFoldDB" id="A0A6A3IBR0"/>
<feature type="region of interest" description="Disordered" evidence="1">
    <location>
        <begin position="165"/>
        <end position="342"/>
    </location>
</feature>
<dbReference type="EMBL" id="QXFW01002355">
    <property type="protein sequence ID" value="KAE8979387.1"/>
    <property type="molecule type" value="Genomic_DNA"/>
</dbReference>
<reference evidence="2 3" key="1">
    <citation type="submission" date="2018-09" db="EMBL/GenBank/DDBJ databases">
        <title>Genomic investigation of the strawberry pathogen Phytophthora fragariae indicates pathogenicity is determined by transcriptional variation in three key races.</title>
        <authorList>
            <person name="Adams T.M."/>
            <person name="Armitage A.D."/>
            <person name="Sobczyk M.K."/>
            <person name="Bates H.J."/>
            <person name="Dunwell J.M."/>
            <person name="Nellist C.F."/>
            <person name="Harrison R.J."/>
        </authorList>
    </citation>
    <scope>NUCLEOTIDE SEQUENCE [LARGE SCALE GENOMIC DNA]</scope>
    <source>
        <strain evidence="2 3">SCRP245</strain>
    </source>
</reference>
<dbReference type="Proteomes" id="UP000460718">
    <property type="component" value="Unassembled WGS sequence"/>
</dbReference>
<feature type="compositionally biased region" description="Basic and acidic residues" evidence="1">
    <location>
        <begin position="312"/>
        <end position="327"/>
    </location>
</feature>
<feature type="compositionally biased region" description="Basic and acidic residues" evidence="1">
    <location>
        <begin position="283"/>
        <end position="293"/>
    </location>
</feature>
<feature type="compositionally biased region" description="Basic residues" evidence="1">
    <location>
        <begin position="294"/>
        <end position="307"/>
    </location>
</feature>
<evidence type="ECO:0000313" key="2">
    <source>
        <dbReference type="EMBL" id="KAE8979387.1"/>
    </source>
</evidence>
<evidence type="ECO:0000256" key="1">
    <source>
        <dbReference type="SAM" id="MobiDB-lite"/>
    </source>
</evidence>
<accession>A0A6A3IBR0</accession>
<name>A0A6A3IBR0_9STRA</name>
<proteinExistence type="predicted"/>
<sequence length="342" mass="37910">MLSAKALAKQELERQYADFIARRETEQMFTSPEEAVKFLNDKAAQSDSVGNISPVGVDMLLIDKEEFHGGWNLWLAAKTHHPIGADEINKILAMKYRGESPTTFRLSVWDIPNRRLNRVYPESIPIGSEIVAESVTGLRVYRGQVAQGNTSGVTVVENDSSVHPYIADGRPPDGGDHYGGLPTRPTISKPADTVIANASKRQNRKSRHTTNSSLHSYAPSESDASYEVLEADEKARAPPSSASQSRAATFSRKARINPPVYPAFSDDSSSGLDSPHENVTLDGLKKKPTELRRRVVPKRKTEPKRKPPSNVKNDKKQKAEPEPEEMFKSNGNLPLSPQKRKY</sequence>
<comment type="caution">
    <text evidence="2">The sequence shown here is derived from an EMBL/GenBank/DDBJ whole genome shotgun (WGS) entry which is preliminary data.</text>
</comment>
<gene>
    <name evidence="2" type="ORF">PF011_g22871</name>
</gene>
<feature type="compositionally biased region" description="Low complexity" evidence="1">
    <location>
        <begin position="237"/>
        <end position="248"/>
    </location>
</feature>